<organism evidence="2 3">
    <name type="scientific">Polaribacter porphyrae</name>
    <dbReference type="NCBI Taxonomy" id="1137780"/>
    <lineage>
        <taxon>Bacteria</taxon>
        <taxon>Pseudomonadati</taxon>
        <taxon>Bacteroidota</taxon>
        <taxon>Flavobacteriia</taxon>
        <taxon>Flavobacteriales</taxon>
        <taxon>Flavobacteriaceae</taxon>
    </lineage>
</organism>
<evidence type="ECO:0000313" key="3">
    <source>
        <dbReference type="Proteomes" id="UP000238882"/>
    </source>
</evidence>
<gene>
    <name evidence="2" type="ORF">BTO18_07895</name>
</gene>
<keyword evidence="1" id="KW-0732">Signal</keyword>
<feature type="signal peptide" evidence="1">
    <location>
        <begin position="1"/>
        <end position="25"/>
    </location>
</feature>
<dbReference type="Proteomes" id="UP000238882">
    <property type="component" value="Unassembled WGS sequence"/>
</dbReference>
<sequence>MRLMKLKTLTIFVALFFLISCSSDNNNSNQNTTVNVEFEVVITDNGDFGPDAIIKTQINNNSDEQNVGSFPFFRTYAEVEYSEGNILKLTYQDDSVCASGVNCDYSIRIRIYIGEEIVKEQSATFTGSVSTANITYTF</sequence>
<dbReference type="EMBL" id="MSCN01000001">
    <property type="protein sequence ID" value="PQJ79094.1"/>
    <property type="molecule type" value="Genomic_DNA"/>
</dbReference>
<name>A0A2S7WNC7_9FLAO</name>
<protein>
    <recommendedName>
        <fullName evidence="4">Lipoprotein</fullName>
    </recommendedName>
</protein>
<keyword evidence="3" id="KW-1185">Reference proteome</keyword>
<accession>A0A2S7WNC7</accession>
<evidence type="ECO:0008006" key="4">
    <source>
        <dbReference type="Google" id="ProtNLM"/>
    </source>
</evidence>
<comment type="caution">
    <text evidence="2">The sequence shown here is derived from an EMBL/GenBank/DDBJ whole genome shotgun (WGS) entry which is preliminary data.</text>
</comment>
<dbReference type="RefSeq" id="WP_105015697.1">
    <property type="nucleotide sequence ID" value="NZ_MSCN01000001.1"/>
</dbReference>
<evidence type="ECO:0000256" key="1">
    <source>
        <dbReference type="SAM" id="SignalP"/>
    </source>
</evidence>
<proteinExistence type="predicted"/>
<dbReference type="OrthoDB" id="9836897at2"/>
<evidence type="ECO:0000313" key="2">
    <source>
        <dbReference type="EMBL" id="PQJ79094.1"/>
    </source>
</evidence>
<feature type="chain" id="PRO_5015633540" description="Lipoprotein" evidence="1">
    <location>
        <begin position="26"/>
        <end position="138"/>
    </location>
</feature>
<reference evidence="2 3" key="1">
    <citation type="submission" date="2016-12" db="EMBL/GenBank/DDBJ databases">
        <title>Trade-off between light-utilization and light-protection in marine flavobacteria.</title>
        <authorList>
            <person name="Kumagai Y."/>
            <person name="Yoshizawa S."/>
            <person name="Kogure K."/>
            <person name="Iwasaki W."/>
        </authorList>
    </citation>
    <scope>NUCLEOTIDE SEQUENCE [LARGE SCALE GENOMIC DNA]</scope>
    <source>
        <strain evidence="2 3">NBRC 108759</strain>
    </source>
</reference>
<dbReference type="PROSITE" id="PS51257">
    <property type="entry name" value="PROKAR_LIPOPROTEIN"/>
    <property type="match status" value="1"/>
</dbReference>
<dbReference type="AlphaFoldDB" id="A0A2S7WNC7"/>